<keyword evidence="1" id="KW-0472">Membrane</keyword>
<proteinExistence type="predicted"/>
<organism evidence="2 3">
    <name type="scientific">Halorientalis persicus</name>
    <dbReference type="NCBI Taxonomy" id="1367881"/>
    <lineage>
        <taxon>Archaea</taxon>
        <taxon>Methanobacteriati</taxon>
        <taxon>Methanobacteriota</taxon>
        <taxon>Stenosarchaea group</taxon>
        <taxon>Halobacteria</taxon>
        <taxon>Halobacteriales</taxon>
        <taxon>Haloarculaceae</taxon>
        <taxon>Halorientalis</taxon>
    </lineage>
</organism>
<protein>
    <submittedName>
        <fullName evidence="2">Uncharacterized protein</fullName>
    </submittedName>
</protein>
<evidence type="ECO:0000313" key="3">
    <source>
        <dbReference type="Proteomes" id="UP000198775"/>
    </source>
</evidence>
<dbReference type="OrthoDB" id="238714at2157"/>
<evidence type="ECO:0000313" key="2">
    <source>
        <dbReference type="EMBL" id="SEN94671.1"/>
    </source>
</evidence>
<evidence type="ECO:0000256" key="1">
    <source>
        <dbReference type="SAM" id="Phobius"/>
    </source>
</evidence>
<keyword evidence="3" id="KW-1185">Reference proteome</keyword>
<gene>
    <name evidence="2" type="ORF">SAMN05216388_1006129</name>
</gene>
<accession>A0A1H8KPH1</accession>
<dbReference type="RefSeq" id="WP_092659112.1">
    <property type="nucleotide sequence ID" value="NZ_FOCX01000006.1"/>
</dbReference>
<dbReference type="Proteomes" id="UP000198775">
    <property type="component" value="Unassembled WGS sequence"/>
</dbReference>
<feature type="transmembrane region" description="Helical" evidence="1">
    <location>
        <begin position="12"/>
        <end position="36"/>
    </location>
</feature>
<name>A0A1H8KPH1_9EURY</name>
<dbReference type="AlphaFoldDB" id="A0A1H8KPH1"/>
<dbReference type="Pfam" id="PF23922">
    <property type="entry name" value="DUF7261"/>
    <property type="match status" value="1"/>
</dbReference>
<sequence>MADLRSDDRAQVLLVAGFVLAASFVALTLVLNSVIYTENLATRGDDAGGGDAISYRNDVADGLESMVESVNRNGSTQPVLRDKLSRAVVSTSRRAAQFQVLRGISANATLVSVEWGTRIGQNRTTGNFTNSTVPASADVASDWTIATGVEGTRSARINVTDSSELALSSNDPLEVQVTDGTPWTLTLFKNNSAGTTTAIRADPPSGPSRVCSAGSDPTIGLTAGTINGTDCPALEYGEGISTPYTIAVENGRQFQGTYSLVVDEVIDSTDIEHDNYGTAPDVPFALPAVYAATVHVEYQSTSLSYATDTRIHPGESDD</sequence>
<dbReference type="EMBL" id="FOCX01000006">
    <property type="protein sequence ID" value="SEN94671.1"/>
    <property type="molecule type" value="Genomic_DNA"/>
</dbReference>
<dbReference type="InterPro" id="IPR055685">
    <property type="entry name" value="DUF7261"/>
</dbReference>
<reference evidence="3" key="1">
    <citation type="submission" date="2016-10" db="EMBL/GenBank/DDBJ databases">
        <authorList>
            <person name="Varghese N."/>
            <person name="Submissions S."/>
        </authorList>
    </citation>
    <scope>NUCLEOTIDE SEQUENCE [LARGE SCALE GENOMIC DNA]</scope>
    <source>
        <strain evidence="3">IBRC-M 10043</strain>
    </source>
</reference>
<keyword evidence="1" id="KW-0812">Transmembrane</keyword>
<keyword evidence="1" id="KW-1133">Transmembrane helix</keyword>